<dbReference type="AlphaFoldDB" id="A0A2P5Y031"/>
<sequence length="72" mass="8243">MVKTTTRGRSHTQSGRSDSPKNTVVIRPRGLDGTHHVLAPMYECNTIKEELTRYLVARAILRPNFAYDFRLV</sequence>
<name>A0A2P5Y031_GOSBA</name>
<accession>A0A2P5Y031</accession>
<evidence type="ECO:0000313" key="2">
    <source>
        <dbReference type="EMBL" id="PPS08911.1"/>
    </source>
</evidence>
<reference evidence="2 3" key="1">
    <citation type="submission" date="2015-01" db="EMBL/GenBank/DDBJ databases">
        <title>Genome of allotetraploid Gossypium barbadense reveals genomic plasticity and fiber elongation in cotton evolution.</title>
        <authorList>
            <person name="Chen X."/>
            <person name="Liu X."/>
            <person name="Zhao B."/>
            <person name="Zheng H."/>
            <person name="Hu Y."/>
            <person name="Lu G."/>
            <person name="Yang C."/>
            <person name="Chen J."/>
            <person name="Shan C."/>
            <person name="Zhang L."/>
            <person name="Zhou Y."/>
            <person name="Wang L."/>
            <person name="Guo W."/>
            <person name="Bai Y."/>
            <person name="Ruan J."/>
            <person name="Shangguan X."/>
            <person name="Mao Y."/>
            <person name="Jiang J."/>
            <person name="Zhu Y."/>
            <person name="Lei J."/>
            <person name="Kang H."/>
            <person name="Chen S."/>
            <person name="He X."/>
            <person name="Wang R."/>
            <person name="Wang Y."/>
            <person name="Chen J."/>
            <person name="Wang L."/>
            <person name="Yu S."/>
            <person name="Wang B."/>
            <person name="Wei J."/>
            <person name="Song S."/>
            <person name="Lu X."/>
            <person name="Gao Z."/>
            <person name="Gu W."/>
            <person name="Deng X."/>
            <person name="Ma D."/>
            <person name="Wang S."/>
            <person name="Liang W."/>
            <person name="Fang L."/>
            <person name="Cai C."/>
            <person name="Zhu X."/>
            <person name="Zhou B."/>
            <person name="Zhang Y."/>
            <person name="Chen Z."/>
            <person name="Xu S."/>
            <person name="Zhu R."/>
            <person name="Wang S."/>
            <person name="Zhang T."/>
            <person name="Zhao G."/>
        </authorList>
    </citation>
    <scope>NUCLEOTIDE SEQUENCE [LARGE SCALE GENOMIC DNA]</scope>
    <source>
        <strain evidence="3">cv. Xinhai21</strain>
        <tissue evidence="2">Leaf</tissue>
    </source>
</reference>
<evidence type="ECO:0000313" key="3">
    <source>
        <dbReference type="Proteomes" id="UP000239757"/>
    </source>
</evidence>
<feature type="compositionally biased region" description="Basic residues" evidence="1">
    <location>
        <begin position="1"/>
        <end position="10"/>
    </location>
</feature>
<gene>
    <name evidence="2" type="ORF">GOBAR_AA11740</name>
</gene>
<evidence type="ECO:0000256" key="1">
    <source>
        <dbReference type="SAM" id="MobiDB-lite"/>
    </source>
</evidence>
<dbReference type="OrthoDB" id="10467945at2759"/>
<proteinExistence type="predicted"/>
<dbReference type="EMBL" id="KZ663931">
    <property type="protein sequence ID" value="PPS08911.1"/>
    <property type="molecule type" value="Genomic_DNA"/>
</dbReference>
<dbReference type="Proteomes" id="UP000239757">
    <property type="component" value="Unassembled WGS sequence"/>
</dbReference>
<organism evidence="2 3">
    <name type="scientific">Gossypium barbadense</name>
    <name type="common">Sea Island cotton</name>
    <name type="synonym">Hibiscus barbadensis</name>
    <dbReference type="NCBI Taxonomy" id="3634"/>
    <lineage>
        <taxon>Eukaryota</taxon>
        <taxon>Viridiplantae</taxon>
        <taxon>Streptophyta</taxon>
        <taxon>Embryophyta</taxon>
        <taxon>Tracheophyta</taxon>
        <taxon>Spermatophyta</taxon>
        <taxon>Magnoliopsida</taxon>
        <taxon>eudicotyledons</taxon>
        <taxon>Gunneridae</taxon>
        <taxon>Pentapetalae</taxon>
        <taxon>rosids</taxon>
        <taxon>malvids</taxon>
        <taxon>Malvales</taxon>
        <taxon>Malvaceae</taxon>
        <taxon>Malvoideae</taxon>
        <taxon>Gossypium</taxon>
    </lineage>
</organism>
<feature type="compositionally biased region" description="Polar residues" evidence="1">
    <location>
        <begin position="11"/>
        <end position="22"/>
    </location>
</feature>
<feature type="region of interest" description="Disordered" evidence="1">
    <location>
        <begin position="1"/>
        <end position="26"/>
    </location>
</feature>
<protein>
    <submittedName>
        <fullName evidence="2">Uncharacterized protein</fullName>
    </submittedName>
</protein>